<keyword evidence="4" id="KW-1185">Reference proteome</keyword>
<evidence type="ECO:0000256" key="1">
    <source>
        <dbReference type="SAM" id="Coils"/>
    </source>
</evidence>
<dbReference type="OrthoDB" id="431687at2759"/>
<dbReference type="AlphaFoldDB" id="A0A812LEK9"/>
<comment type="caution">
    <text evidence="3">The sequence shown here is derived from an EMBL/GenBank/DDBJ whole genome shotgun (WGS) entry which is preliminary data.</text>
</comment>
<feature type="compositionally biased region" description="Basic and acidic residues" evidence="2">
    <location>
        <begin position="53"/>
        <end position="76"/>
    </location>
</feature>
<accession>A0A812LEK9</accession>
<feature type="region of interest" description="Disordered" evidence="2">
    <location>
        <begin position="53"/>
        <end position="78"/>
    </location>
</feature>
<evidence type="ECO:0000256" key="2">
    <source>
        <dbReference type="SAM" id="MobiDB-lite"/>
    </source>
</evidence>
<evidence type="ECO:0000313" key="3">
    <source>
        <dbReference type="EMBL" id="CAE7245650.1"/>
    </source>
</evidence>
<keyword evidence="1" id="KW-0175">Coiled coil</keyword>
<sequence length="573" mass="64551">MAQGSQEIFVSSAATKEFGVVLESHNALAQKLVDLQQQLETVKLAHEETLKAAAEKQAKDEERQAAAQKHEEEQNRQAEQLETLKARIDEIGKSHESSDEKLAALEESTATSLKSLQLAIDELGSHQAELKTRILPKWEAELSSQIKKLEKEVLSLRQSGDARTEQLSKASSDLEARVLAECGAVESRLRPQLEEAFRRLNKAEEDLGELPVDLEATAAEGKKRWEALAAELKTSMEELRDFITSQDKQYAAELAEVYGPRMDKLEGALKQADYERLAFADRVTKELASLVKDTEKLSSCDDRHEADSAEIWRELGRRDKEQKESLEKVVKELRTEVISCETRTSDVAQSCSVVVQRQDAGQSDLLRRLEAEVRRLEDRLQAQADSVVHTIRGDEGARIRALEEEVKELARQRQQLAERLDQEERDRKAEVEGAAGGAEKRAAAVELVANARFESVRRALDELVIEFQGYVKTENARSMDVARLEALVRALEVRVWPWRNGAKDRSPSPTHAIPQLPQSKYPEEPDWREWIKKRPATARGRKESMNGLEGSPVGPAITAIRSRPFNDRSDRYA</sequence>
<name>A0A812LEK9_9DINO</name>
<feature type="coiled-coil region" evidence="1">
    <location>
        <begin position="316"/>
        <end position="426"/>
    </location>
</feature>
<reference evidence="3" key="1">
    <citation type="submission" date="2021-02" db="EMBL/GenBank/DDBJ databases">
        <authorList>
            <person name="Dougan E. K."/>
            <person name="Rhodes N."/>
            <person name="Thang M."/>
            <person name="Chan C."/>
        </authorList>
    </citation>
    <scope>NUCLEOTIDE SEQUENCE</scope>
</reference>
<dbReference type="SUPFAM" id="SSF58113">
    <property type="entry name" value="Apolipoprotein A-I"/>
    <property type="match status" value="1"/>
</dbReference>
<proteinExistence type="predicted"/>
<dbReference type="InterPro" id="IPR018106">
    <property type="entry name" value="CAP_CS_N"/>
</dbReference>
<dbReference type="Proteomes" id="UP000604046">
    <property type="component" value="Unassembled WGS sequence"/>
</dbReference>
<feature type="region of interest" description="Disordered" evidence="2">
    <location>
        <begin position="500"/>
        <end position="573"/>
    </location>
</feature>
<evidence type="ECO:0000313" key="4">
    <source>
        <dbReference type="Proteomes" id="UP000604046"/>
    </source>
</evidence>
<feature type="compositionally biased region" description="Basic and acidic residues" evidence="2">
    <location>
        <begin position="521"/>
        <end position="532"/>
    </location>
</feature>
<organism evidence="3 4">
    <name type="scientific">Symbiodinium natans</name>
    <dbReference type="NCBI Taxonomy" id="878477"/>
    <lineage>
        <taxon>Eukaryota</taxon>
        <taxon>Sar</taxon>
        <taxon>Alveolata</taxon>
        <taxon>Dinophyceae</taxon>
        <taxon>Suessiales</taxon>
        <taxon>Symbiodiniaceae</taxon>
        <taxon>Symbiodinium</taxon>
    </lineage>
</organism>
<feature type="compositionally biased region" description="Basic and acidic residues" evidence="2">
    <location>
        <begin position="564"/>
        <end position="573"/>
    </location>
</feature>
<gene>
    <name evidence="3" type="ORF">SNAT2548_LOCUS11602</name>
</gene>
<dbReference type="PROSITE" id="PS01088">
    <property type="entry name" value="CAP_1"/>
    <property type="match status" value="1"/>
</dbReference>
<protein>
    <submittedName>
        <fullName evidence="3">Uncharacterized protein</fullName>
    </submittedName>
</protein>
<dbReference type="EMBL" id="CAJNDS010001057">
    <property type="protein sequence ID" value="CAE7245650.1"/>
    <property type="molecule type" value="Genomic_DNA"/>
</dbReference>